<reference evidence="1" key="1">
    <citation type="journal article" date="2023" name="Mol. Biol. Evol.">
        <title>Third-Generation Sequencing Reveals the Adaptive Role of the Epigenome in Three Deep-Sea Polychaetes.</title>
        <authorList>
            <person name="Perez M."/>
            <person name="Aroh O."/>
            <person name="Sun Y."/>
            <person name="Lan Y."/>
            <person name="Juniper S.K."/>
            <person name="Young C.R."/>
            <person name="Angers B."/>
            <person name="Qian P.Y."/>
        </authorList>
    </citation>
    <scope>NUCLEOTIDE SEQUENCE</scope>
    <source>
        <strain evidence="1">R07B-5</strain>
    </source>
</reference>
<dbReference type="Proteomes" id="UP001209878">
    <property type="component" value="Unassembled WGS sequence"/>
</dbReference>
<sequence>MSTVPILGGATDVCITTIGNQQRGLLVTHCSRRYYAVVRPAALDRA</sequence>
<keyword evidence="2" id="KW-1185">Reference proteome</keyword>
<organism evidence="1 2">
    <name type="scientific">Ridgeia piscesae</name>
    <name type="common">Tubeworm</name>
    <dbReference type="NCBI Taxonomy" id="27915"/>
    <lineage>
        <taxon>Eukaryota</taxon>
        <taxon>Metazoa</taxon>
        <taxon>Spiralia</taxon>
        <taxon>Lophotrochozoa</taxon>
        <taxon>Annelida</taxon>
        <taxon>Polychaeta</taxon>
        <taxon>Sedentaria</taxon>
        <taxon>Canalipalpata</taxon>
        <taxon>Sabellida</taxon>
        <taxon>Siboglinidae</taxon>
        <taxon>Ridgeia</taxon>
    </lineage>
</organism>
<accession>A0AAD9MR66</accession>
<evidence type="ECO:0000313" key="1">
    <source>
        <dbReference type="EMBL" id="KAK2142747.1"/>
    </source>
</evidence>
<dbReference type="EMBL" id="JAODUO010004767">
    <property type="protein sequence ID" value="KAK2142747.1"/>
    <property type="molecule type" value="Genomic_DNA"/>
</dbReference>
<dbReference type="AlphaFoldDB" id="A0AAD9MR66"/>
<proteinExistence type="predicted"/>
<comment type="caution">
    <text evidence="1">The sequence shown here is derived from an EMBL/GenBank/DDBJ whole genome shotgun (WGS) entry which is preliminary data.</text>
</comment>
<gene>
    <name evidence="1" type="ORF">NP493_4782g00002</name>
</gene>
<evidence type="ECO:0000313" key="2">
    <source>
        <dbReference type="Proteomes" id="UP001209878"/>
    </source>
</evidence>
<protein>
    <submittedName>
        <fullName evidence="1">Uncharacterized protein</fullName>
    </submittedName>
</protein>
<name>A0AAD9MR66_RIDPI</name>